<feature type="region of interest" description="Disordered" evidence="1">
    <location>
        <begin position="133"/>
        <end position="166"/>
    </location>
</feature>
<feature type="region of interest" description="Disordered" evidence="1">
    <location>
        <begin position="205"/>
        <end position="248"/>
    </location>
</feature>
<feature type="region of interest" description="Disordered" evidence="1">
    <location>
        <begin position="67"/>
        <end position="91"/>
    </location>
</feature>
<feature type="compositionally biased region" description="Polar residues" evidence="1">
    <location>
        <begin position="81"/>
        <end position="91"/>
    </location>
</feature>
<feature type="compositionally biased region" description="Basic residues" evidence="1">
    <location>
        <begin position="213"/>
        <end position="225"/>
    </location>
</feature>
<dbReference type="RefSeq" id="XP_025431349.1">
    <property type="nucleotide sequence ID" value="XM_025579627.1"/>
</dbReference>
<reference evidence="2 3" key="1">
    <citation type="submission" date="2016-12" db="EMBL/GenBank/DDBJ databases">
        <title>The genomes of Aspergillus section Nigri reveals drivers in fungal speciation.</title>
        <authorList>
            <consortium name="DOE Joint Genome Institute"/>
            <person name="Vesth T.C."/>
            <person name="Nybo J."/>
            <person name="Theobald S."/>
            <person name="Brandl J."/>
            <person name="Frisvad J.C."/>
            <person name="Nielsen K.F."/>
            <person name="Lyhne E.K."/>
            <person name="Kogle M.E."/>
            <person name="Kuo A."/>
            <person name="Riley R."/>
            <person name="Clum A."/>
            <person name="Nolan M."/>
            <person name="Lipzen A."/>
            <person name="Salamov A."/>
            <person name="Henrissat B."/>
            <person name="Wiebenga A."/>
            <person name="De Vries R.P."/>
            <person name="Grigoriev I.V."/>
            <person name="Mortensen U.H."/>
            <person name="Andersen M.R."/>
            <person name="Baker S.E."/>
        </authorList>
    </citation>
    <scope>NUCLEOTIDE SEQUENCE [LARGE SCALE GENOMIC DNA]</scope>
    <source>
        <strain evidence="2 3">JOP 1030-1</strain>
    </source>
</reference>
<dbReference type="OrthoDB" id="1727108at2759"/>
<keyword evidence="3" id="KW-1185">Reference proteome</keyword>
<name>A0A318ZFB0_9EURO</name>
<feature type="region of interest" description="Disordered" evidence="1">
    <location>
        <begin position="392"/>
        <end position="429"/>
    </location>
</feature>
<dbReference type="GeneID" id="37080856"/>
<evidence type="ECO:0000256" key="1">
    <source>
        <dbReference type="SAM" id="MobiDB-lite"/>
    </source>
</evidence>
<organism evidence="2 3">
    <name type="scientific">Aspergillus saccharolyticus JOP 1030-1</name>
    <dbReference type="NCBI Taxonomy" id="1450539"/>
    <lineage>
        <taxon>Eukaryota</taxon>
        <taxon>Fungi</taxon>
        <taxon>Dikarya</taxon>
        <taxon>Ascomycota</taxon>
        <taxon>Pezizomycotina</taxon>
        <taxon>Eurotiomycetes</taxon>
        <taxon>Eurotiomycetidae</taxon>
        <taxon>Eurotiales</taxon>
        <taxon>Aspergillaceae</taxon>
        <taxon>Aspergillus</taxon>
        <taxon>Aspergillus subgen. Circumdati</taxon>
    </lineage>
</organism>
<dbReference type="AlphaFoldDB" id="A0A318ZFB0"/>
<dbReference type="STRING" id="1450539.A0A318ZFB0"/>
<feature type="compositionally biased region" description="Low complexity" evidence="1">
    <location>
        <begin position="237"/>
        <end position="248"/>
    </location>
</feature>
<dbReference type="Proteomes" id="UP000248349">
    <property type="component" value="Unassembled WGS sequence"/>
</dbReference>
<proteinExistence type="predicted"/>
<feature type="compositionally biased region" description="Polar residues" evidence="1">
    <location>
        <begin position="139"/>
        <end position="156"/>
    </location>
</feature>
<accession>A0A318ZFB0</accession>
<sequence>MIKGYSTTGESNLHHGITLSSSKFTTWSVVIPYVTPKTTYSYFTIGCDASQSQASTPSFHLRNRGLQDAETASQGPDRDQVNNPSLASTHGLSDLRSDLHAATRVLGIDDIDDLFPTTAETLRISRALRQETERGHLSADNTLQESDLTVNETSHYPQRFPDHRAGRFDNMDLAKEGSPLKGDNDQASVSDWSLLSTADSVTVEPEIVDKPNTKKKKKKKNSGNRKNKEVMNDQNESNSSLSSSSLVSALGSQSTDSLANSIGSDSTASFGDTSGDIGDGPVPVYMRLDFWDRETIIEETEEQLVSSIEKEVVLSIKDDASRLSGSMSSLSLSSANTLPREQLEVSRLSIASASSDRASLSILSSEQHSFETLSAEHPDQSLADDGTASLVSSLASTDTASNDEEKGDVETKGDDETEGDAEKPAAPAVARKPYKDPTLWLRGFTGTMPKPCPPGGPCRPEDGRSWDTKILWCTECYGPCPICQKPCCVLMGCRMYMSQPPAERNWLKSRRCFMVVTLLQRYGNLTKDTSTYAMCSEPGGCGRHVCSDCCGICPTAMCRDIQCKECKPNPWGPCDWHEA</sequence>
<evidence type="ECO:0000313" key="2">
    <source>
        <dbReference type="EMBL" id="PYH45367.1"/>
    </source>
</evidence>
<evidence type="ECO:0000313" key="3">
    <source>
        <dbReference type="Proteomes" id="UP000248349"/>
    </source>
</evidence>
<gene>
    <name evidence="2" type="ORF">BP01DRAFT_423529</name>
</gene>
<protein>
    <submittedName>
        <fullName evidence="2">Uncharacterized protein</fullName>
    </submittedName>
</protein>
<dbReference type="EMBL" id="KZ821232">
    <property type="protein sequence ID" value="PYH45367.1"/>
    <property type="molecule type" value="Genomic_DNA"/>
</dbReference>